<dbReference type="Gene3D" id="3.40.50.1820">
    <property type="entry name" value="alpha/beta hydrolase"/>
    <property type="match status" value="1"/>
</dbReference>
<reference evidence="3 4" key="1">
    <citation type="submission" date="2023-12" db="EMBL/GenBank/DDBJ databases">
        <title>Description of new species of Mycobacterium terrae complex isolated from sewage at the Sao Paulo Zoological Park Foundation in Brazil.</title>
        <authorList>
            <person name="Romagnoli C.L."/>
            <person name="Conceicao E.C."/>
            <person name="Machado E."/>
            <person name="Barreto L.B.P.F."/>
            <person name="Sharma A."/>
            <person name="Silva N.M."/>
            <person name="Marques L.E."/>
            <person name="Juliana M.A."/>
            <person name="Lourenco M.C.S."/>
            <person name="Digiampietri L.A."/>
            <person name="Suffys P.N."/>
            <person name="Viana-Niero C."/>
        </authorList>
    </citation>
    <scope>NUCLEOTIDE SEQUENCE [LARGE SCALE GENOMIC DNA]</scope>
    <source>
        <strain evidence="3 4">MYC340</strain>
    </source>
</reference>
<accession>A0ABU5XTN3</accession>
<evidence type="ECO:0000313" key="3">
    <source>
        <dbReference type="EMBL" id="MEB3030371.1"/>
    </source>
</evidence>
<keyword evidence="1" id="KW-0732">Signal</keyword>
<protein>
    <submittedName>
        <fullName evidence="3">PE-PPE domain-containing protein</fullName>
    </submittedName>
</protein>
<dbReference type="EMBL" id="JAYJJU010000001">
    <property type="protein sequence ID" value="MEB3030371.1"/>
    <property type="molecule type" value="Genomic_DNA"/>
</dbReference>
<dbReference type="RefSeq" id="WP_224973917.1">
    <property type="nucleotide sequence ID" value="NZ_JAYJJU010000001.1"/>
</dbReference>
<feature type="domain" description="PE-PPE" evidence="2">
    <location>
        <begin position="74"/>
        <end position="301"/>
    </location>
</feature>
<keyword evidence="4" id="KW-1185">Reference proteome</keyword>
<dbReference type="Pfam" id="PF08237">
    <property type="entry name" value="PE-PPE"/>
    <property type="match status" value="1"/>
</dbReference>
<proteinExistence type="predicted"/>
<evidence type="ECO:0000256" key="1">
    <source>
        <dbReference type="SAM" id="SignalP"/>
    </source>
</evidence>
<comment type="caution">
    <text evidence="3">The sequence shown here is derived from an EMBL/GenBank/DDBJ whole genome shotgun (WGS) entry which is preliminary data.</text>
</comment>
<gene>
    <name evidence="3" type="ORF">KV113_02280</name>
</gene>
<dbReference type="Proteomes" id="UP001298593">
    <property type="component" value="Unassembled WGS sequence"/>
</dbReference>
<dbReference type="InterPro" id="IPR029058">
    <property type="entry name" value="AB_hydrolase_fold"/>
</dbReference>
<feature type="signal peptide" evidence="1">
    <location>
        <begin position="1"/>
        <end position="28"/>
    </location>
</feature>
<name>A0ABU5XTN3_9MYCO</name>
<feature type="chain" id="PRO_5047180694" evidence="1">
    <location>
        <begin position="29"/>
        <end position="464"/>
    </location>
</feature>
<evidence type="ECO:0000259" key="2">
    <source>
        <dbReference type="Pfam" id="PF08237"/>
    </source>
</evidence>
<dbReference type="InterPro" id="IPR013228">
    <property type="entry name" value="PE-PPE_C"/>
</dbReference>
<organism evidence="3 4">
    <name type="scientific">[Mycobacterium] nativiensis</name>
    <dbReference type="NCBI Taxonomy" id="2855503"/>
    <lineage>
        <taxon>Bacteria</taxon>
        <taxon>Bacillati</taxon>
        <taxon>Actinomycetota</taxon>
        <taxon>Actinomycetes</taxon>
        <taxon>Mycobacteriales</taxon>
        <taxon>Mycobacteriaceae</taxon>
        <taxon>Mycolicibacter</taxon>
    </lineage>
</organism>
<sequence>MHAFRTYLTTGIAVLGAGIVAAPAAAPAVDVQATPVRLASGENIAFVIGGSGDPIPSDAYVETNNTLYVQPNFPGYVPQALFTPEGNYALYTGVKSLTLDESEAQGVTILKDAIEKQVAAGNHVAVLGDSQSSTISSMVMSELAADHISKDDVGFVLLADPNQPDGGLFERLTGVTIPSLGITFNGATPDDLYPTTIYMQAYDGFSDVPRYPINFLADLNSILGIQFVHPTYQGLTAEQLASAVKLDTAGDTMTTYYGIPLSDETVPYLPLLQPLLLLPGIGKPLADLLQPILTPLVNLGYGDPDFGWDTGPANVPTPFGLFPDTDMVTKAFDEAAAGVPTGIQAFTNDLSSLDLSHLSSSAAPDALSSLSFTDIVNSLTAAFSTAYAALLPTADVITGVTTTIPTYDLQWFTDALQSGNLLEAIMQPIANNTYLYTLAAGFEAFALISTAESISADLSGLFPG</sequence>
<evidence type="ECO:0000313" key="4">
    <source>
        <dbReference type="Proteomes" id="UP001298593"/>
    </source>
</evidence>